<comment type="caution">
    <text evidence="1">The sequence shown here is derived from an EMBL/GenBank/DDBJ whole genome shotgun (WGS) entry which is preliminary data.</text>
</comment>
<accession>A0A1F8CTK9</accession>
<organism evidence="1 2">
    <name type="scientific">Candidatus Woesebacteria bacterium RIFOXYA1_FULL_48_16</name>
    <dbReference type="NCBI Taxonomy" id="1802535"/>
    <lineage>
        <taxon>Bacteria</taxon>
        <taxon>Candidatus Woeseibacteriota</taxon>
    </lineage>
</organism>
<sequence length="105" mass="11735">MTDLDKIDLINTAIAELLKVTGINDLSIKFSRLVGSAAYIAYLHTASSVVITDKEFTVNAQALVLLVRKRLITSLKETIALLENDIERFENWGVDDDEVEKVVQE</sequence>
<protein>
    <submittedName>
        <fullName evidence="1">Uncharacterized protein</fullName>
    </submittedName>
</protein>
<evidence type="ECO:0000313" key="2">
    <source>
        <dbReference type="Proteomes" id="UP000178430"/>
    </source>
</evidence>
<reference evidence="1 2" key="1">
    <citation type="journal article" date="2016" name="Nat. Commun.">
        <title>Thousands of microbial genomes shed light on interconnected biogeochemical processes in an aquifer system.</title>
        <authorList>
            <person name="Anantharaman K."/>
            <person name="Brown C.T."/>
            <person name="Hug L.A."/>
            <person name="Sharon I."/>
            <person name="Castelle C.J."/>
            <person name="Probst A.J."/>
            <person name="Thomas B.C."/>
            <person name="Singh A."/>
            <person name="Wilkins M.J."/>
            <person name="Karaoz U."/>
            <person name="Brodie E.L."/>
            <person name="Williams K.H."/>
            <person name="Hubbard S.S."/>
            <person name="Banfield J.F."/>
        </authorList>
    </citation>
    <scope>NUCLEOTIDE SEQUENCE [LARGE SCALE GENOMIC DNA]</scope>
</reference>
<evidence type="ECO:0000313" key="1">
    <source>
        <dbReference type="EMBL" id="OGM79611.1"/>
    </source>
</evidence>
<name>A0A1F8CTK9_9BACT</name>
<dbReference type="Proteomes" id="UP000178430">
    <property type="component" value="Unassembled WGS sequence"/>
</dbReference>
<dbReference type="AlphaFoldDB" id="A0A1F8CTK9"/>
<dbReference type="EMBL" id="MGHV01000001">
    <property type="protein sequence ID" value="OGM79611.1"/>
    <property type="molecule type" value="Genomic_DNA"/>
</dbReference>
<gene>
    <name evidence="1" type="ORF">A2197_01235</name>
</gene>
<proteinExistence type="predicted"/>